<comment type="subcellular location">
    <subcellularLocation>
        <location evidence="1">Nucleus</location>
        <location evidence="1">Nucleolus</location>
    </subcellularLocation>
</comment>
<dbReference type="GO" id="GO:0003723">
    <property type="term" value="F:RNA binding"/>
    <property type="evidence" value="ECO:0007669"/>
    <property type="project" value="UniProtKB-UniRule"/>
</dbReference>
<keyword evidence="5" id="KW-0539">Nucleus</keyword>
<dbReference type="InterPro" id="IPR034353">
    <property type="entry name" value="ABT1/ESF2_RRM"/>
</dbReference>
<feature type="compositionally biased region" description="Polar residues" evidence="7">
    <location>
        <begin position="168"/>
        <end position="180"/>
    </location>
</feature>
<dbReference type="PANTHER" id="PTHR12311">
    <property type="entry name" value="ACTIVATOR OF BASAL TRANSCRIPTION 1"/>
    <property type="match status" value="1"/>
</dbReference>
<evidence type="ECO:0000256" key="2">
    <source>
        <dbReference type="ARBA" id="ARBA00005819"/>
    </source>
</evidence>
<evidence type="ECO:0000313" key="10">
    <source>
        <dbReference type="Proteomes" id="UP001372834"/>
    </source>
</evidence>
<dbReference type="InterPro" id="IPR000504">
    <property type="entry name" value="RRM_dom"/>
</dbReference>
<dbReference type="AlphaFoldDB" id="A0AAN8P7L8"/>
<dbReference type="GO" id="GO:0000480">
    <property type="term" value="P:endonucleolytic cleavage in 5'-ETS of tricistronic rRNA transcript (SSU-rRNA, 5.8S rRNA, LSU-rRNA)"/>
    <property type="evidence" value="ECO:0007669"/>
    <property type="project" value="TreeGrafter"/>
</dbReference>
<dbReference type="PANTHER" id="PTHR12311:SF7">
    <property type="entry name" value="ACTIVATOR OF BASAL TRANSCRIPTION 1"/>
    <property type="match status" value="1"/>
</dbReference>
<dbReference type="Gene3D" id="3.30.70.330">
    <property type="match status" value="1"/>
</dbReference>
<organism evidence="9 10">
    <name type="scientific">Polyplax serrata</name>
    <name type="common">Common mouse louse</name>
    <dbReference type="NCBI Taxonomy" id="468196"/>
    <lineage>
        <taxon>Eukaryota</taxon>
        <taxon>Metazoa</taxon>
        <taxon>Ecdysozoa</taxon>
        <taxon>Arthropoda</taxon>
        <taxon>Hexapoda</taxon>
        <taxon>Insecta</taxon>
        <taxon>Pterygota</taxon>
        <taxon>Neoptera</taxon>
        <taxon>Paraneoptera</taxon>
        <taxon>Psocodea</taxon>
        <taxon>Troctomorpha</taxon>
        <taxon>Phthiraptera</taxon>
        <taxon>Anoplura</taxon>
        <taxon>Polyplacidae</taxon>
        <taxon>Polyplax</taxon>
    </lineage>
</organism>
<evidence type="ECO:0000256" key="6">
    <source>
        <dbReference type="PROSITE-ProRule" id="PRU00176"/>
    </source>
</evidence>
<dbReference type="InterPro" id="IPR012677">
    <property type="entry name" value="Nucleotide-bd_a/b_plait_sf"/>
</dbReference>
<feature type="domain" description="RRM" evidence="8">
    <location>
        <begin position="22"/>
        <end position="101"/>
    </location>
</feature>
<name>A0AAN8P7L8_POLSC</name>
<comment type="similarity">
    <text evidence="2">Belongs to the ESF2/ABP1 family.</text>
</comment>
<gene>
    <name evidence="9" type="ORF">RUM43_012459</name>
</gene>
<evidence type="ECO:0000256" key="1">
    <source>
        <dbReference type="ARBA" id="ARBA00004604"/>
    </source>
</evidence>
<dbReference type="Proteomes" id="UP001372834">
    <property type="component" value="Unassembled WGS sequence"/>
</dbReference>
<feature type="region of interest" description="Disordered" evidence="7">
    <location>
        <begin position="160"/>
        <end position="192"/>
    </location>
</feature>
<dbReference type="GO" id="GO:0000472">
    <property type="term" value="P:endonucleolytic cleavage to generate mature 5'-end of SSU-rRNA from (SSU-rRNA, 5.8S rRNA, LSU-rRNA)"/>
    <property type="evidence" value="ECO:0007669"/>
    <property type="project" value="TreeGrafter"/>
</dbReference>
<evidence type="ECO:0000256" key="4">
    <source>
        <dbReference type="ARBA" id="ARBA00022884"/>
    </source>
</evidence>
<reference evidence="9 10" key="1">
    <citation type="submission" date="2023-10" db="EMBL/GenBank/DDBJ databases">
        <title>Genomes of two closely related lineages of the louse Polyplax serrata with different host specificities.</title>
        <authorList>
            <person name="Martinu J."/>
            <person name="Tarabai H."/>
            <person name="Stefka J."/>
            <person name="Hypsa V."/>
        </authorList>
    </citation>
    <scope>NUCLEOTIDE SEQUENCE [LARGE SCALE GENOMIC DNA]</scope>
    <source>
        <strain evidence="9">HR10_N</strain>
    </source>
</reference>
<evidence type="ECO:0000256" key="3">
    <source>
        <dbReference type="ARBA" id="ARBA00020737"/>
    </source>
</evidence>
<dbReference type="InterPro" id="IPR039119">
    <property type="entry name" value="ABT1/Esf2"/>
</dbReference>
<dbReference type="Pfam" id="PF00076">
    <property type="entry name" value="RRM_1"/>
    <property type="match status" value="1"/>
</dbReference>
<evidence type="ECO:0000256" key="7">
    <source>
        <dbReference type="SAM" id="MobiDB-lite"/>
    </source>
</evidence>
<evidence type="ECO:0000256" key="5">
    <source>
        <dbReference type="ARBA" id="ARBA00023242"/>
    </source>
</evidence>
<evidence type="ECO:0000313" key="9">
    <source>
        <dbReference type="EMBL" id="KAK6619702.1"/>
    </source>
</evidence>
<dbReference type="PROSITE" id="PS50102">
    <property type="entry name" value="RRM"/>
    <property type="match status" value="1"/>
</dbReference>
<dbReference type="InterPro" id="IPR035979">
    <property type="entry name" value="RBD_domain_sf"/>
</dbReference>
<comment type="caution">
    <text evidence="9">The sequence shown here is derived from an EMBL/GenBank/DDBJ whole genome shotgun (WGS) entry which is preliminary data.</text>
</comment>
<keyword evidence="4 6" id="KW-0694">RNA-binding</keyword>
<dbReference type="GO" id="GO:0034462">
    <property type="term" value="P:small-subunit processome assembly"/>
    <property type="evidence" value="ECO:0007669"/>
    <property type="project" value="TreeGrafter"/>
</dbReference>
<sequence length="208" mass="23874">MEVCNGDEQDSDIVKLKRKKPGIIYLGTLPPYMNVTKVKELFSQYGTLGRLFLQPAITKAGRTNKKKPPVHFSEGWVEFESKRVAKMVAETLNNTQIGGKKSSKFYDYTWNIKYLSGFKWIHLSERLAYEKAVRRQKLRAEIAQAKKEANFYAANLEKSKRAKKKSGNGKTFTNNFTQRVTENDVEDGETIKDNSDRKEFLKSLFGNS</sequence>
<proteinExistence type="inferred from homology"/>
<dbReference type="GO" id="GO:0000447">
    <property type="term" value="P:endonucleolytic cleavage in ITS1 to separate SSU-rRNA from 5.8S rRNA and LSU-rRNA from tricistronic rRNA transcript (SSU-rRNA, 5.8S rRNA, LSU-rRNA)"/>
    <property type="evidence" value="ECO:0007669"/>
    <property type="project" value="TreeGrafter"/>
</dbReference>
<dbReference type="GO" id="GO:0005730">
    <property type="term" value="C:nucleolus"/>
    <property type="evidence" value="ECO:0007669"/>
    <property type="project" value="UniProtKB-SubCell"/>
</dbReference>
<protein>
    <recommendedName>
        <fullName evidence="3">Activator of basal transcription 1</fullName>
    </recommendedName>
</protein>
<dbReference type="CDD" id="cd12263">
    <property type="entry name" value="RRM_ABT1_like"/>
    <property type="match status" value="1"/>
</dbReference>
<evidence type="ECO:0000259" key="8">
    <source>
        <dbReference type="PROSITE" id="PS50102"/>
    </source>
</evidence>
<dbReference type="EMBL" id="JAWJWE010000040">
    <property type="protein sequence ID" value="KAK6619702.1"/>
    <property type="molecule type" value="Genomic_DNA"/>
</dbReference>
<dbReference type="SUPFAM" id="SSF54928">
    <property type="entry name" value="RNA-binding domain, RBD"/>
    <property type="match status" value="1"/>
</dbReference>
<accession>A0AAN8P7L8</accession>